<organism evidence="2 3">
    <name type="scientific">Desulfotignum balticum</name>
    <dbReference type="NCBI Taxonomy" id="115781"/>
    <lineage>
        <taxon>Bacteria</taxon>
        <taxon>Pseudomonadati</taxon>
        <taxon>Thermodesulfobacteriota</taxon>
        <taxon>Desulfobacteria</taxon>
        <taxon>Desulfobacterales</taxon>
        <taxon>Desulfobacteraceae</taxon>
        <taxon>Desulfotignum</taxon>
    </lineage>
</organism>
<dbReference type="EMBL" id="JACCQK010000579">
    <property type="protein sequence ID" value="MBG0780100.1"/>
    <property type="molecule type" value="Genomic_DNA"/>
</dbReference>
<dbReference type="PANTHER" id="PTHR42685">
    <property type="entry name" value="GERANYLGERANYL DIPHOSPHATE REDUCTASE"/>
    <property type="match status" value="1"/>
</dbReference>
<gene>
    <name evidence="2" type="ORF">H0S81_09280</name>
</gene>
<dbReference type="Proteomes" id="UP000706172">
    <property type="component" value="Unassembled WGS sequence"/>
</dbReference>
<dbReference type="InterPro" id="IPR050407">
    <property type="entry name" value="Geranylgeranyl_reductase"/>
</dbReference>
<dbReference type="Pfam" id="PF01494">
    <property type="entry name" value="FAD_binding_3"/>
    <property type="match status" value="1"/>
</dbReference>
<accession>A0A931CWB5</accession>
<evidence type="ECO:0000259" key="1">
    <source>
        <dbReference type="Pfam" id="PF01494"/>
    </source>
</evidence>
<dbReference type="InterPro" id="IPR036188">
    <property type="entry name" value="FAD/NAD-bd_sf"/>
</dbReference>
<dbReference type="PRINTS" id="PR00420">
    <property type="entry name" value="RNGMNOXGNASE"/>
</dbReference>
<dbReference type="Pfam" id="PF13450">
    <property type="entry name" value="NAD_binding_8"/>
    <property type="match status" value="1"/>
</dbReference>
<feature type="domain" description="FAD-binding" evidence="1">
    <location>
        <begin position="126"/>
        <end position="298"/>
    </location>
</feature>
<sequence>MIQTDVIIVGGGPAGSACAARLKDSGLDVRILDKQAFPRNKLCAGWISPDVFTDLGYSPDDYPHALTRIHRIHFHLIRIPLPVKTRQYAIRRIEFDHWLLQKAGVPVHTHAVKKIQRIRSGYVIDDQFECRYLVGAGGTHCPVRRTFMEPVPSRPETARIAAVEKEFQGFQRVRKCHIWYLEKGLPGYAWYLPKKGGWINIGIGGKQHRLTARKTTIMDHWRTFVARLMDKGFLDQSPGNPSGHTYYLRHTPYHRQTLENSMPDNLFVIGDAAGLSTLDMGEGIHAAVQSGIAAADAIIAGRPMQVSHISRFSLPGLVKSGFRSA</sequence>
<evidence type="ECO:0000313" key="3">
    <source>
        <dbReference type="Proteomes" id="UP000706172"/>
    </source>
</evidence>
<comment type="caution">
    <text evidence="2">The sequence shown here is derived from an EMBL/GenBank/DDBJ whole genome shotgun (WGS) entry which is preliminary data.</text>
</comment>
<dbReference type="GO" id="GO:0071949">
    <property type="term" value="F:FAD binding"/>
    <property type="evidence" value="ECO:0007669"/>
    <property type="project" value="InterPro"/>
</dbReference>
<dbReference type="InterPro" id="IPR002938">
    <property type="entry name" value="FAD-bd"/>
</dbReference>
<proteinExistence type="predicted"/>
<dbReference type="AlphaFoldDB" id="A0A931CWB5"/>
<dbReference type="PANTHER" id="PTHR42685:SF22">
    <property type="entry name" value="CONDITIONED MEDIUM FACTOR RECEPTOR 1"/>
    <property type="match status" value="1"/>
</dbReference>
<dbReference type="Gene3D" id="3.50.50.60">
    <property type="entry name" value="FAD/NAD(P)-binding domain"/>
    <property type="match status" value="1"/>
</dbReference>
<protein>
    <submittedName>
        <fullName evidence="2">NAD(P)/FAD-dependent oxidoreductase</fullName>
    </submittedName>
</protein>
<evidence type="ECO:0000313" key="2">
    <source>
        <dbReference type="EMBL" id="MBG0780100.1"/>
    </source>
</evidence>
<reference evidence="2" key="1">
    <citation type="submission" date="2020-07" db="EMBL/GenBank/DDBJ databases">
        <title>Severe corrosion of carbon steel in oil field produced water can be linked to methanogenic archaea containing a special type of NiFe hydrogenase.</title>
        <authorList>
            <person name="Lahme S."/>
            <person name="Mand J."/>
            <person name="Longwell J."/>
            <person name="Smith R."/>
            <person name="Enning D."/>
        </authorList>
    </citation>
    <scope>NUCLEOTIDE SEQUENCE</scope>
    <source>
        <strain evidence="2">MIC098Bin6</strain>
    </source>
</reference>
<name>A0A931CWB5_9BACT</name>
<dbReference type="SUPFAM" id="SSF51905">
    <property type="entry name" value="FAD/NAD(P)-binding domain"/>
    <property type="match status" value="1"/>
</dbReference>